<feature type="compositionally biased region" description="Low complexity" evidence="3">
    <location>
        <begin position="1044"/>
        <end position="1057"/>
    </location>
</feature>
<feature type="compositionally biased region" description="Polar residues" evidence="3">
    <location>
        <begin position="214"/>
        <end position="230"/>
    </location>
</feature>
<protein>
    <submittedName>
        <fullName evidence="6">Uncharacterized protein</fullName>
    </submittedName>
</protein>
<accession>A0A814MMJ7</accession>
<feature type="compositionally biased region" description="Low complexity" evidence="3">
    <location>
        <begin position="842"/>
        <end position="852"/>
    </location>
</feature>
<feature type="region of interest" description="Disordered" evidence="3">
    <location>
        <begin position="840"/>
        <end position="1068"/>
    </location>
</feature>
<feature type="compositionally biased region" description="Polar residues" evidence="3">
    <location>
        <begin position="602"/>
        <end position="611"/>
    </location>
</feature>
<dbReference type="CDD" id="cd16983">
    <property type="entry name" value="CID_SCAF8_like"/>
    <property type="match status" value="1"/>
</dbReference>
<evidence type="ECO:0000256" key="2">
    <source>
        <dbReference type="PROSITE-ProRule" id="PRU00176"/>
    </source>
</evidence>
<feature type="region of interest" description="Disordered" evidence="3">
    <location>
        <begin position="602"/>
        <end position="633"/>
    </location>
</feature>
<dbReference type="Gene3D" id="3.30.70.330">
    <property type="match status" value="1"/>
</dbReference>
<name>A0A814MMJ7_9BILA</name>
<feature type="compositionally biased region" description="Gly residues" evidence="3">
    <location>
        <begin position="958"/>
        <end position="967"/>
    </location>
</feature>
<feature type="compositionally biased region" description="Basic residues" evidence="3">
    <location>
        <begin position="385"/>
        <end position="400"/>
    </location>
</feature>
<keyword evidence="1 2" id="KW-0694">RNA-binding</keyword>
<dbReference type="InterPro" id="IPR008942">
    <property type="entry name" value="ENTH_VHS"/>
</dbReference>
<dbReference type="AlphaFoldDB" id="A0A814MMJ7"/>
<dbReference type="Proteomes" id="UP000663864">
    <property type="component" value="Unassembled WGS sequence"/>
</dbReference>
<feature type="compositionally biased region" description="Polar residues" evidence="3">
    <location>
        <begin position="261"/>
        <end position="281"/>
    </location>
</feature>
<dbReference type="EMBL" id="CAJOBD010000296">
    <property type="protein sequence ID" value="CAF3638301.1"/>
    <property type="molecule type" value="Genomic_DNA"/>
</dbReference>
<dbReference type="PROSITE" id="PS51391">
    <property type="entry name" value="CID"/>
    <property type="match status" value="1"/>
</dbReference>
<feature type="compositionally biased region" description="Basic and acidic residues" evidence="3">
    <location>
        <begin position="982"/>
        <end position="1010"/>
    </location>
</feature>
<dbReference type="Pfam" id="PF04818">
    <property type="entry name" value="CID"/>
    <property type="match status" value="1"/>
</dbReference>
<dbReference type="PANTHER" id="PTHR23140:SF4">
    <property type="entry name" value="PROTEIN CBR-NRD-1"/>
    <property type="match status" value="1"/>
</dbReference>
<dbReference type="PROSITE" id="PS50102">
    <property type="entry name" value="RRM"/>
    <property type="match status" value="1"/>
</dbReference>
<feature type="compositionally biased region" description="Low complexity" evidence="3">
    <location>
        <begin position="326"/>
        <end position="343"/>
    </location>
</feature>
<feature type="region of interest" description="Disordered" evidence="3">
    <location>
        <begin position="367"/>
        <end position="438"/>
    </location>
</feature>
<evidence type="ECO:0000256" key="1">
    <source>
        <dbReference type="ARBA" id="ARBA00022884"/>
    </source>
</evidence>
<evidence type="ECO:0000313" key="6">
    <source>
        <dbReference type="EMBL" id="CAF1081238.1"/>
    </source>
</evidence>
<dbReference type="SUPFAM" id="SSF54928">
    <property type="entry name" value="RNA-binding domain, RBD"/>
    <property type="match status" value="1"/>
</dbReference>
<dbReference type="Gene3D" id="1.25.40.90">
    <property type="match status" value="1"/>
</dbReference>
<evidence type="ECO:0000313" key="8">
    <source>
        <dbReference type="Proteomes" id="UP000663864"/>
    </source>
</evidence>
<evidence type="ECO:0000256" key="3">
    <source>
        <dbReference type="SAM" id="MobiDB-lite"/>
    </source>
</evidence>
<feature type="region of interest" description="Disordered" evidence="3">
    <location>
        <begin position="207"/>
        <end position="230"/>
    </location>
</feature>
<dbReference type="PANTHER" id="PTHR23140">
    <property type="entry name" value="RNA PROCESSING PROTEIN LD23810P"/>
    <property type="match status" value="1"/>
</dbReference>
<dbReference type="SMART" id="SM00582">
    <property type="entry name" value="RPR"/>
    <property type="match status" value="1"/>
</dbReference>
<feature type="compositionally biased region" description="Gly residues" evidence="3">
    <location>
        <begin position="921"/>
        <end position="931"/>
    </location>
</feature>
<dbReference type="InterPro" id="IPR012677">
    <property type="entry name" value="Nucleotide-bd_a/b_plait_sf"/>
</dbReference>
<dbReference type="SMART" id="SM00360">
    <property type="entry name" value="RRM"/>
    <property type="match status" value="1"/>
</dbReference>
<feature type="compositionally biased region" description="Polar residues" evidence="3">
    <location>
        <begin position="801"/>
        <end position="811"/>
    </location>
</feature>
<evidence type="ECO:0000313" key="7">
    <source>
        <dbReference type="EMBL" id="CAF3638301.1"/>
    </source>
</evidence>
<feature type="compositionally biased region" description="Low complexity" evidence="3">
    <location>
        <begin position="948"/>
        <end position="957"/>
    </location>
</feature>
<feature type="domain" description="CID" evidence="5">
    <location>
        <begin position="4"/>
        <end position="144"/>
    </location>
</feature>
<feature type="domain" description="RRM" evidence="4">
    <location>
        <begin position="451"/>
        <end position="523"/>
    </location>
</feature>
<feature type="region of interest" description="Disordered" evidence="3">
    <location>
        <begin position="251"/>
        <end position="286"/>
    </location>
</feature>
<dbReference type="Pfam" id="PF00076">
    <property type="entry name" value="RRM_1"/>
    <property type="match status" value="1"/>
</dbReference>
<feature type="region of interest" description="Disordered" evidence="3">
    <location>
        <begin position="311"/>
        <end position="344"/>
    </location>
</feature>
<reference evidence="6" key="1">
    <citation type="submission" date="2021-02" db="EMBL/GenBank/DDBJ databases">
        <authorList>
            <person name="Nowell W R."/>
        </authorList>
    </citation>
    <scope>NUCLEOTIDE SEQUENCE</scope>
</reference>
<dbReference type="InterPro" id="IPR035979">
    <property type="entry name" value="RBD_domain_sf"/>
</dbReference>
<dbReference type="InterPro" id="IPR006569">
    <property type="entry name" value="CID_dom"/>
</dbReference>
<dbReference type="GO" id="GO:0005634">
    <property type="term" value="C:nucleus"/>
    <property type="evidence" value="ECO:0007669"/>
    <property type="project" value="TreeGrafter"/>
</dbReference>
<feature type="region of interest" description="Disordered" evidence="3">
    <location>
        <begin position="786"/>
        <end position="811"/>
    </location>
</feature>
<organism evidence="6 8">
    <name type="scientific">Rotaria sordida</name>
    <dbReference type="NCBI Taxonomy" id="392033"/>
    <lineage>
        <taxon>Eukaryota</taxon>
        <taxon>Metazoa</taxon>
        <taxon>Spiralia</taxon>
        <taxon>Gnathifera</taxon>
        <taxon>Rotifera</taxon>
        <taxon>Eurotatoria</taxon>
        <taxon>Bdelloidea</taxon>
        <taxon>Philodinida</taxon>
        <taxon>Philodinidae</taxon>
        <taxon>Rotaria</taxon>
    </lineage>
</organism>
<dbReference type="InterPro" id="IPR051485">
    <property type="entry name" value="SR-CTD_assoc_factor"/>
</dbReference>
<proteinExistence type="predicted"/>
<feature type="compositionally biased region" description="Low complexity" evidence="3">
    <location>
        <begin position="891"/>
        <end position="907"/>
    </location>
</feature>
<dbReference type="FunFam" id="1.25.40.90:FF:000004">
    <property type="entry name" value="splicing factor, arginine/serine-rich 15"/>
    <property type="match status" value="1"/>
</dbReference>
<comment type="caution">
    <text evidence="6">The sequence shown here is derived from an EMBL/GenBank/DDBJ whole genome shotgun (WGS) entry which is preliminary data.</text>
</comment>
<feature type="compositionally biased region" description="Basic and acidic residues" evidence="3">
    <location>
        <begin position="416"/>
        <end position="431"/>
    </location>
</feature>
<dbReference type="GO" id="GO:0003723">
    <property type="term" value="F:RNA binding"/>
    <property type="evidence" value="ECO:0007669"/>
    <property type="project" value="UniProtKB-UniRule"/>
</dbReference>
<dbReference type="Proteomes" id="UP000663836">
    <property type="component" value="Unassembled WGS sequence"/>
</dbReference>
<dbReference type="InterPro" id="IPR000504">
    <property type="entry name" value="RRM_dom"/>
</dbReference>
<sequence>MGGSQEEVVKEFIRELQGMVETRPPISKAKMMSITKAALKAIKFYKHIVMNVEKFISKCKPEYKIPGLYVIDSVIRQSRHQYGIDKDVYGSRFAKNIINTLQYVGKCPAEDKSKISRVLNLWEKNSIFPPDLIKQLFETHQSNVNTDDLSVKTEFSTDKHSGEKSSGGTELDRFRELQETLMRASAKGDSDTTSILTEIQQITNQLLESHKKPTVTNNSNDEPSSTTQSIINSTEPMQSNVANVLDDFDYGSDNDDDESRGQTITNISSNFPSNNIQQPMQFLQPPTGMLINPNHSNTVSFPITDANNMSISMSFDPTRPPPIFFQQPLPSSLSSQQQQQQQQINYDANRQMLHQPIDVDLRPEDMEADNSDEHHHHQRMSSSPSRHHYNRRRSRSRSRSRSRESKRTRSSSNSINRRDSAASRLKETEKRERRRKGLPPLKEDHLVVSSRTLWLGHLPKIISEIDLREQLEPHGEISDINHIPPRGCAFVCFKERSDASRCLEKMKDFRFHGNPIKIAWATNKGLKDRFKDCWDADHGCTYIPYTELKEIPNLQALAEGGTIDEESMPSFLKSTIPPIRVDIPPMIHQQPTQSLVHPQTSFTHQEFQPSTNLPPRPTTVHLEPSNRLAPTPTILMAPTHESPMRVGLPVQMMGPGTQIIQVQQHPHGQPVQVVQHITGRMFPNSQIVHQMPYGHVVATTQPPPPMQLQHHPGELKDLNPQTLGSGGGLHLLTNATAVPTHHHFMTTTPGATGASLTTATFARTVEGHTLIQFRDDSHRRLSPSVSSAHFDEHHRHHLPSTDEQLVHISTSSSTRFPLPLLGESPSPNRIHHQFGNNMIQVQQQQQQQQQQQPPLPLLPTPTKNDEHQKQSPFPRRQNRFEEREDLIQTQNNNGNYSNYRGGRNIYNDRTNSSAISRGSNRGRGGGGGNNSGRGYYNNNDRGGRSDNNDGGFRNRGGFNRGGRGGNNSGQSRFFPRGNNRGNSHDHSSSRRSSRSPDRRSSSYRNDHNTDKYSSIPSGFSAPPSDEFSHRSLPIEALRKKDQSNIDSSSNKSSLIIDETSGSRTGHTD</sequence>
<dbReference type="SUPFAM" id="SSF48464">
    <property type="entry name" value="ENTH/VHS domain"/>
    <property type="match status" value="1"/>
</dbReference>
<dbReference type="EMBL" id="CAJNOT010000790">
    <property type="protein sequence ID" value="CAF1081238.1"/>
    <property type="molecule type" value="Genomic_DNA"/>
</dbReference>
<evidence type="ECO:0000259" key="5">
    <source>
        <dbReference type="PROSITE" id="PS51391"/>
    </source>
</evidence>
<gene>
    <name evidence="7" type="ORF">JBS370_LOCUS5661</name>
    <name evidence="6" type="ORF">ZHD862_LOCUS16597</name>
</gene>
<feature type="compositionally biased region" description="Polar residues" evidence="3">
    <location>
        <begin position="1059"/>
        <end position="1068"/>
    </location>
</feature>
<evidence type="ECO:0000259" key="4">
    <source>
        <dbReference type="PROSITE" id="PS50102"/>
    </source>
</evidence>